<dbReference type="EMBL" id="CACTIH010000083">
    <property type="protein sequence ID" value="CAA2952559.1"/>
    <property type="molecule type" value="Genomic_DNA"/>
</dbReference>
<gene>
    <name evidence="1" type="ORF">OLEA9_A067840</name>
</gene>
<proteinExistence type="predicted"/>
<comment type="caution">
    <text evidence="1">The sequence shown here is derived from an EMBL/GenBank/DDBJ whole genome shotgun (WGS) entry which is preliminary data.</text>
</comment>
<dbReference type="Gramene" id="OE9A067840T1">
    <property type="protein sequence ID" value="OE9A067840C1"/>
    <property type="gene ID" value="OE9A067840"/>
</dbReference>
<name>A0A8S0PJA5_OLEEU</name>
<keyword evidence="1" id="KW-0418">Kinase</keyword>
<dbReference type="AlphaFoldDB" id="A0A8S0PJA5"/>
<keyword evidence="2" id="KW-1185">Reference proteome</keyword>
<dbReference type="GO" id="GO:0016301">
    <property type="term" value="F:kinase activity"/>
    <property type="evidence" value="ECO:0007669"/>
    <property type="project" value="UniProtKB-KW"/>
</dbReference>
<organism evidence="1 2">
    <name type="scientific">Olea europaea subsp. europaea</name>
    <dbReference type="NCBI Taxonomy" id="158383"/>
    <lineage>
        <taxon>Eukaryota</taxon>
        <taxon>Viridiplantae</taxon>
        <taxon>Streptophyta</taxon>
        <taxon>Embryophyta</taxon>
        <taxon>Tracheophyta</taxon>
        <taxon>Spermatophyta</taxon>
        <taxon>Magnoliopsida</taxon>
        <taxon>eudicotyledons</taxon>
        <taxon>Gunneridae</taxon>
        <taxon>Pentapetalae</taxon>
        <taxon>asterids</taxon>
        <taxon>lamiids</taxon>
        <taxon>Lamiales</taxon>
        <taxon>Oleaceae</taxon>
        <taxon>Oleeae</taxon>
        <taxon>Olea</taxon>
    </lineage>
</organism>
<keyword evidence="1" id="KW-0808">Transferase</keyword>
<sequence length="103" mass="11828">MFINSCKVETGSKNKDVYLKKPNFGHLMAKSDVYIFGVVLVETLTGRRSRDKTRPNGGIYLGDRRRFYRLVDPVFGFASQSEKHRKLGSWQLCVLAVMQKIDL</sequence>
<accession>A0A8S0PJA5</accession>
<reference evidence="1 2" key="1">
    <citation type="submission" date="2019-12" db="EMBL/GenBank/DDBJ databases">
        <authorList>
            <person name="Alioto T."/>
            <person name="Alioto T."/>
            <person name="Gomez Garrido J."/>
        </authorList>
    </citation>
    <scope>NUCLEOTIDE SEQUENCE [LARGE SCALE GENOMIC DNA]</scope>
</reference>
<evidence type="ECO:0000313" key="1">
    <source>
        <dbReference type="EMBL" id="CAA2952559.1"/>
    </source>
</evidence>
<evidence type="ECO:0000313" key="2">
    <source>
        <dbReference type="Proteomes" id="UP000594638"/>
    </source>
</evidence>
<dbReference type="Proteomes" id="UP000594638">
    <property type="component" value="Unassembled WGS sequence"/>
</dbReference>
<protein>
    <submittedName>
        <fullName evidence="1">Probable receptor kinase At5g15080</fullName>
    </submittedName>
</protein>
<keyword evidence="1" id="KW-0675">Receptor</keyword>
<dbReference type="OrthoDB" id="4062651at2759"/>